<dbReference type="Proteomes" id="UP000308430">
    <property type="component" value="Unassembled WGS sequence"/>
</dbReference>
<evidence type="ECO:0000313" key="3">
    <source>
        <dbReference type="EMBL" id="THF66964.1"/>
    </source>
</evidence>
<evidence type="ECO:0000256" key="1">
    <source>
        <dbReference type="SAM" id="MobiDB-lite"/>
    </source>
</evidence>
<proteinExistence type="predicted"/>
<reference evidence="3 4" key="1">
    <citation type="submission" date="2019-04" db="EMBL/GenBank/DDBJ databases">
        <title>Azoarcus nasutitermitis sp. nov. isolated from termite nest.</title>
        <authorList>
            <person name="Lin S.-Y."/>
            <person name="Hameed A."/>
            <person name="Hsu Y.-H."/>
            <person name="Young C.-C."/>
        </authorList>
    </citation>
    <scope>NUCLEOTIDE SEQUENCE [LARGE SCALE GENOMIC DNA]</scope>
    <source>
        <strain evidence="3 4">CC-YHH838</strain>
    </source>
</reference>
<feature type="compositionally biased region" description="Pro residues" evidence="1">
    <location>
        <begin position="41"/>
        <end position="55"/>
    </location>
</feature>
<evidence type="ECO:0008006" key="5">
    <source>
        <dbReference type="Google" id="ProtNLM"/>
    </source>
</evidence>
<comment type="caution">
    <text evidence="3">The sequence shown here is derived from an EMBL/GenBank/DDBJ whole genome shotgun (WGS) entry which is preliminary data.</text>
</comment>
<dbReference type="RefSeq" id="WP_136346373.1">
    <property type="nucleotide sequence ID" value="NZ_SSOC01000001.1"/>
</dbReference>
<evidence type="ECO:0000313" key="4">
    <source>
        <dbReference type="Proteomes" id="UP000308430"/>
    </source>
</evidence>
<feature type="region of interest" description="Disordered" evidence="1">
    <location>
        <begin position="183"/>
        <end position="213"/>
    </location>
</feature>
<feature type="chain" id="PRO_5020275067" description="Permease" evidence="2">
    <location>
        <begin position="35"/>
        <end position="213"/>
    </location>
</feature>
<keyword evidence="4" id="KW-1185">Reference proteome</keyword>
<keyword evidence="2" id="KW-0732">Signal</keyword>
<feature type="region of interest" description="Disordered" evidence="1">
    <location>
        <begin position="35"/>
        <end position="57"/>
    </location>
</feature>
<sequence length="213" mass="22382">MTFELPGRPSAPRRYAVALAAVALAGCSPFGQLAARDEMPADPPASPPVAAPPACPAAGARGPAPVDALLAYHSALRGYTGFDRLRAQALAAPGGHAFARLCQAMVLSRPGGQADLTRARALLDAVLAGEDEDALAVRQLARLLADNVGERQRLGRLIERLEARLAASEQARATLQEKLDALTEIERSLPTRPTPDSSLPPPAEPVPPRRESQ</sequence>
<protein>
    <recommendedName>
        <fullName evidence="5">Permease</fullName>
    </recommendedName>
</protein>
<organism evidence="3 4">
    <name type="scientific">Pseudothauera nasutitermitis</name>
    <dbReference type="NCBI Taxonomy" id="2565930"/>
    <lineage>
        <taxon>Bacteria</taxon>
        <taxon>Pseudomonadati</taxon>
        <taxon>Pseudomonadota</taxon>
        <taxon>Betaproteobacteria</taxon>
        <taxon>Rhodocyclales</taxon>
        <taxon>Zoogloeaceae</taxon>
        <taxon>Pseudothauera</taxon>
    </lineage>
</organism>
<feature type="signal peptide" evidence="2">
    <location>
        <begin position="1"/>
        <end position="34"/>
    </location>
</feature>
<dbReference type="AlphaFoldDB" id="A0A4V3WCF5"/>
<dbReference type="EMBL" id="SSOC01000001">
    <property type="protein sequence ID" value="THF66964.1"/>
    <property type="molecule type" value="Genomic_DNA"/>
</dbReference>
<name>A0A4V3WCF5_9RHOO</name>
<gene>
    <name evidence="3" type="ORF">E6C76_00795</name>
</gene>
<evidence type="ECO:0000256" key="2">
    <source>
        <dbReference type="SAM" id="SignalP"/>
    </source>
</evidence>
<accession>A0A4V3WCF5</accession>